<keyword evidence="2" id="KW-1185">Reference proteome</keyword>
<dbReference type="AlphaFoldDB" id="A0A5B6UX93"/>
<name>A0A5B6UX93_9ROSI</name>
<dbReference type="OrthoDB" id="999762at2759"/>
<sequence length="154" mass="17647">MVQNERALRDYALPSLKIVQESIARLTIIANSFEIKPAMVQMIQNNLQFRGTMTEDPNKHLKRLLQLYDTFMYNRAPGPITTWDELPGKFLQKLESARSRLDGAVGGALINRTYEDAYEIIGNMALDSCQWPTERFTYGQKIATVKVIQEDGKY</sequence>
<evidence type="ECO:0000313" key="1">
    <source>
        <dbReference type="EMBL" id="KAA3461296.1"/>
    </source>
</evidence>
<reference evidence="2" key="1">
    <citation type="journal article" date="2019" name="Plant Biotechnol. J.">
        <title>Genome sequencing of the Australian wild diploid species Gossypium australe highlights disease resistance and delayed gland morphogenesis.</title>
        <authorList>
            <person name="Cai Y."/>
            <person name="Cai X."/>
            <person name="Wang Q."/>
            <person name="Wang P."/>
            <person name="Zhang Y."/>
            <person name="Cai C."/>
            <person name="Xu Y."/>
            <person name="Wang K."/>
            <person name="Zhou Z."/>
            <person name="Wang C."/>
            <person name="Geng S."/>
            <person name="Li B."/>
            <person name="Dong Q."/>
            <person name="Hou Y."/>
            <person name="Wang H."/>
            <person name="Ai P."/>
            <person name="Liu Z."/>
            <person name="Yi F."/>
            <person name="Sun M."/>
            <person name="An G."/>
            <person name="Cheng J."/>
            <person name="Zhang Y."/>
            <person name="Shi Q."/>
            <person name="Xie Y."/>
            <person name="Shi X."/>
            <person name="Chang Y."/>
            <person name="Huang F."/>
            <person name="Chen Y."/>
            <person name="Hong S."/>
            <person name="Mi L."/>
            <person name="Sun Q."/>
            <person name="Zhang L."/>
            <person name="Zhou B."/>
            <person name="Peng R."/>
            <person name="Zhang X."/>
            <person name="Liu F."/>
        </authorList>
    </citation>
    <scope>NUCLEOTIDE SEQUENCE [LARGE SCALE GENOMIC DNA]</scope>
    <source>
        <strain evidence="2">cv. PA1801</strain>
    </source>
</reference>
<proteinExistence type="predicted"/>
<accession>A0A5B6UX93</accession>
<dbReference type="EMBL" id="SMMG02000009">
    <property type="protein sequence ID" value="KAA3461296.1"/>
    <property type="molecule type" value="Genomic_DNA"/>
</dbReference>
<gene>
    <name evidence="1" type="ORF">EPI10_027874</name>
</gene>
<comment type="caution">
    <text evidence="1">The sequence shown here is derived from an EMBL/GenBank/DDBJ whole genome shotgun (WGS) entry which is preliminary data.</text>
</comment>
<protein>
    <submittedName>
        <fullName evidence="1">Integrase-like protein</fullName>
    </submittedName>
</protein>
<dbReference type="Proteomes" id="UP000325315">
    <property type="component" value="Unassembled WGS sequence"/>
</dbReference>
<evidence type="ECO:0000313" key="2">
    <source>
        <dbReference type="Proteomes" id="UP000325315"/>
    </source>
</evidence>
<organism evidence="1 2">
    <name type="scientific">Gossypium australe</name>
    <dbReference type="NCBI Taxonomy" id="47621"/>
    <lineage>
        <taxon>Eukaryota</taxon>
        <taxon>Viridiplantae</taxon>
        <taxon>Streptophyta</taxon>
        <taxon>Embryophyta</taxon>
        <taxon>Tracheophyta</taxon>
        <taxon>Spermatophyta</taxon>
        <taxon>Magnoliopsida</taxon>
        <taxon>eudicotyledons</taxon>
        <taxon>Gunneridae</taxon>
        <taxon>Pentapetalae</taxon>
        <taxon>rosids</taxon>
        <taxon>malvids</taxon>
        <taxon>Malvales</taxon>
        <taxon>Malvaceae</taxon>
        <taxon>Malvoideae</taxon>
        <taxon>Gossypium</taxon>
    </lineage>
</organism>